<evidence type="ECO:0000313" key="9">
    <source>
        <dbReference type="EMBL" id="HCL02359.1"/>
    </source>
</evidence>
<evidence type="ECO:0000256" key="4">
    <source>
        <dbReference type="ARBA" id="ARBA00022692"/>
    </source>
</evidence>
<feature type="transmembrane region" description="Helical" evidence="8">
    <location>
        <begin position="336"/>
        <end position="357"/>
    </location>
</feature>
<reference evidence="9 10" key="1">
    <citation type="journal article" date="2018" name="Nat. Biotechnol.">
        <title>A standardized bacterial taxonomy based on genome phylogeny substantially revises the tree of life.</title>
        <authorList>
            <person name="Parks D.H."/>
            <person name="Chuvochina M."/>
            <person name="Waite D.W."/>
            <person name="Rinke C."/>
            <person name="Skarshewski A."/>
            <person name="Chaumeil P.A."/>
            <person name="Hugenholtz P."/>
        </authorList>
    </citation>
    <scope>NUCLEOTIDE SEQUENCE [LARGE SCALE GENOMIC DNA]</scope>
    <source>
        <strain evidence="9">UBA11728</strain>
    </source>
</reference>
<dbReference type="PANTHER" id="PTHR11629:SF63">
    <property type="entry name" value="V-TYPE PROTON ATPASE SUBUNIT A"/>
    <property type="match status" value="1"/>
</dbReference>
<feature type="transmembrane region" description="Helical" evidence="8">
    <location>
        <begin position="451"/>
        <end position="475"/>
    </location>
</feature>
<evidence type="ECO:0000256" key="5">
    <source>
        <dbReference type="ARBA" id="ARBA00022989"/>
    </source>
</evidence>
<dbReference type="Pfam" id="PF01496">
    <property type="entry name" value="V_ATPase_I"/>
    <property type="match status" value="2"/>
</dbReference>
<dbReference type="AlphaFoldDB" id="A0A3D2X5E7"/>
<proteinExistence type="inferred from homology"/>
<feature type="transmembrane region" description="Helical" evidence="8">
    <location>
        <begin position="377"/>
        <end position="394"/>
    </location>
</feature>
<comment type="caution">
    <text evidence="9">The sequence shown here is derived from an EMBL/GenBank/DDBJ whole genome shotgun (WGS) entry which is preliminary data.</text>
</comment>
<feature type="transmembrane region" description="Helical" evidence="8">
    <location>
        <begin position="427"/>
        <end position="445"/>
    </location>
</feature>
<name>A0A3D2X5E7_9FIRM</name>
<evidence type="ECO:0000256" key="6">
    <source>
        <dbReference type="ARBA" id="ARBA00023065"/>
    </source>
</evidence>
<dbReference type="InterPro" id="IPR002490">
    <property type="entry name" value="V-ATPase_116kDa_su"/>
</dbReference>
<evidence type="ECO:0000256" key="7">
    <source>
        <dbReference type="ARBA" id="ARBA00023136"/>
    </source>
</evidence>
<feature type="transmembrane region" description="Helical" evidence="8">
    <location>
        <begin position="304"/>
        <end position="324"/>
    </location>
</feature>
<dbReference type="GO" id="GO:0007035">
    <property type="term" value="P:vacuolar acidification"/>
    <property type="evidence" value="ECO:0007669"/>
    <property type="project" value="TreeGrafter"/>
</dbReference>
<dbReference type="GO" id="GO:0016471">
    <property type="term" value="C:vacuolar proton-transporting V-type ATPase complex"/>
    <property type="evidence" value="ECO:0007669"/>
    <property type="project" value="TreeGrafter"/>
</dbReference>
<keyword evidence="4 8" id="KW-0812">Transmembrane</keyword>
<protein>
    <submittedName>
        <fullName evidence="9">V-type ATP synthase subunit I</fullName>
    </submittedName>
</protein>
<organism evidence="9 10">
    <name type="scientific">Lachnoclostridium phytofermentans</name>
    <dbReference type="NCBI Taxonomy" id="66219"/>
    <lineage>
        <taxon>Bacteria</taxon>
        <taxon>Bacillati</taxon>
        <taxon>Bacillota</taxon>
        <taxon>Clostridia</taxon>
        <taxon>Lachnospirales</taxon>
        <taxon>Lachnospiraceae</taxon>
    </lineage>
</organism>
<feature type="transmembrane region" description="Helical" evidence="8">
    <location>
        <begin position="250"/>
        <end position="272"/>
    </location>
</feature>
<evidence type="ECO:0000256" key="8">
    <source>
        <dbReference type="SAM" id="Phobius"/>
    </source>
</evidence>
<keyword evidence="5 8" id="KW-1133">Transmembrane helix</keyword>
<evidence type="ECO:0000256" key="3">
    <source>
        <dbReference type="ARBA" id="ARBA00022448"/>
    </source>
</evidence>
<dbReference type="EMBL" id="DPVV01000263">
    <property type="protein sequence ID" value="HCL02359.1"/>
    <property type="molecule type" value="Genomic_DNA"/>
</dbReference>
<evidence type="ECO:0000256" key="1">
    <source>
        <dbReference type="ARBA" id="ARBA00004141"/>
    </source>
</evidence>
<keyword evidence="6" id="KW-0406">Ion transport</keyword>
<dbReference type="PANTHER" id="PTHR11629">
    <property type="entry name" value="VACUOLAR PROTON ATPASES"/>
    <property type="match status" value="1"/>
</dbReference>
<gene>
    <name evidence="9" type="ORF">DHW61_08090</name>
</gene>
<keyword evidence="3" id="KW-0813">Transport</keyword>
<dbReference type="GO" id="GO:0033179">
    <property type="term" value="C:proton-transporting V-type ATPase, V0 domain"/>
    <property type="evidence" value="ECO:0007669"/>
    <property type="project" value="InterPro"/>
</dbReference>
<comment type="subcellular location">
    <subcellularLocation>
        <location evidence="1">Membrane</location>
        <topology evidence="1">Multi-pass membrane protein</topology>
    </subcellularLocation>
</comment>
<dbReference type="GO" id="GO:0046961">
    <property type="term" value="F:proton-transporting ATPase activity, rotational mechanism"/>
    <property type="evidence" value="ECO:0007669"/>
    <property type="project" value="InterPro"/>
</dbReference>
<sequence length="518" mass="58150">MPNAWDKSKVEKLFSDSLNTTETSLFVEAEVISTSKLMTCLMVMCLKKQAVEVLTILRDASFSQKISNCNLNLPPAKEKEKIEEEILASEDKIAEYLEMIKEFEQYSDEFQFLSDDAEVRFEQGEVMKHLIETENVFVVSGYIPKDEIAKTLKKIQEQCDVAIETMNISEEEEVPILLKNPAFSQPLEGTVKAYSLPGKGEIDPTTIMAVFYYILFGIMLADAAYGAIMVIGCTFALLKYKNMENSLKNSLKMFLYCGISTIFWGVMFGSYFGDMVDVVSETFFGHKISIPPVWFFPVNEPMKMLVFSMLFGIIHIYTGLAVKLYQCLKQKDYKSILYDVILWYIVLTASLVLLLSMDVFTKTFGLSFQLSKKAGNIALVIMLISSVGIILTAGRESRNPIKRFLKGLYGYYGITGYLSDVLSYSRLLALGLASGVICTVINMMASMVGGGFVGVIAFIVIFILGHAINIGINALGAYVHTNRLQYVEFFGKFYSGGGREFSPFSMRTKYFKLDEGEK</sequence>
<evidence type="ECO:0000313" key="10">
    <source>
        <dbReference type="Proteomes" id="UP000262969"/>
    </source>
</evidence>
<evidence type="ECO:0000256" key="2">
    <source>
        <dbReference type="ARBA" id="ARBA00009904"/>
    </source>
</evidence>
<keyword evidence="7 8" id="KW-0472">Membrane</keyword>
<dbReference type="Proteomes" id="UP000262969">
    <property type="component" value="Unassembled WGS sequence"/>
</dbReference>
<accession>A0A3D2X5E7</accession>
<comment type="similarity">
    <text evidence="2">Belongs to the V-ATPase 116 kDa subunit family.</text>
</comment>
<feature type="transmembrane region" description="Helical" evidence="8">
    <location>
        <begin position="210"/>
        <end position="238"/>
    </location>
</feature>
<dbReference type="GO" id="GO:0051117">
    <property type="term" value="F:ATPase binding"/>
    <property type="evidence" value="ECO:0007669"/>
    <property type="project" value="TreeGrafter"/>
</dbReference>